<dbReference type="GO" id="GO:0009307">
    <property type="term" value="P:DNA restriction-modification system"/>
    <property type="evidence" value="ECO:0007669"/>
    <property type="project" value="InterPro"/>
</dbReference>
<name>A0A0H5Q7Q2_9ZZZZ</name>
<dbReference type="GO" id="GO:0003677">
    <property type="term" value="F:DNA binding"/>
    <property type="evidence" value="ECO:0007669"/>
    <property type="project" value="InterPro"/>
</dbReference>
<dbReference type="SUPFAM" id="SSF52980">
    <property type="entry name" value="Restriction endonuclease-like"/>
    <property type="match status" value="1"/>
</dbReference>
<evidence type="ECO:0000259" key="1">
    <source>
        <dbReference type="Pfam" id="PF09019"/>
    </source>
</evidence>
<evidence type="ECO:0000313" key="2">
    <source>
        <dbReference type="EMBL" id="CRY98041.1"/>
    </source>
</evidence>
<dbReference type="Gene3D" id="3.40.91.80">
    <property type="match status" value="1"/>
</dbReference>
<dbReference type="AlphaFoldDB" id="A0A0H5Q7Q2"/>
<reference evidence="2" key="1">
    <citation type="submission" date="2015-06" db="EMBL/GenBank/DDBJ databases">
        <authorList>
            <person name="Joergensen T."/>
        </authorList>
    </citation>
    <scope>NUCLEOTIDE SEQUENCE</scope>
    <source>
        <plasmid evidence="2">pRGRH1820</plasmid>
    </source>
</reference>
<dbReference type="InterPro" id="IPR011335">
    <property type="entry name" value="Restrct_endonuc-II-like"/>
</dbReference>
<organism evidence="2">
    <name type="scientific">uncultured prokaryote</name>
    <dbReference type="NCBI Taxonomy" id="198431"/>
    <lineage>
        <taxon>unclassified sequences</taxon>
        <taxon>environmental samples</taxon>
    </lineage>
</organism>
<dbReference type="Pfam" id="PF09019">
    <property type="entry name" value="EcoRII-C"/>
    <property type="match status" value="1"/>
</dbReference>
<reference evidence="2" key="2">
    <citation type="submission" date="2015-07" db="EMBL/GenBank/DDBJ databases">
        <title>Plasmids, circular viruses and viroids from rat gut.</title>
        <authorList>
            <person name="Jorgensen T.J."/>
            <person name="Hansen M.A."/>
            <person name="Xu Z."/>
            <person name="Tabak M.A."/>
            <person name="Sorensen S.J."/>
            <person name="Hansen L.H."/>
        </authorList>
    </citation>
    <scope>NUCLEOTIDE SEQUENCE</scope>
    <source>
        <plasmid evidence="2">pRGRH1820</plasmid>
    </source>
</reference>
<proteinExistence type="predicted"/>
<dbReference type="InterPro" id="IPR038365">
    <property type="entry name" value="EcoRII_C_sf"/>
</dbReference>
<dbReference type="EMBL" id="LN854319">
    <property type="protein sequence ID" value="CRY98041.1"/>
    <property type="molecule type" value="Genomic_DNA"/>
</dbReference>
<accession>A0A0H5Q7Q2</accession>
<protein>
    <recommendedName>
        <fullName evidence="1">Restriction endonuclease type II EcoRII C-terminal domain-containing protein</fullName>
    </recommendedName>
</protein>
<dbReference type="GO" id="GO:0009036">
    <property type="term" value="F:type II site-specific deoxyribonuclease activity"/>
    <property type="evidence" value="ECO:0007669"/>
    <property type="project" value="InterPro"/>
</dbReference>
<sequence length="444" mass="48863">MASIKDYFVGAGGKFLALVDTPEGSHQSEIGKASVFAGFLGDAPRRMKDGNGFEATFFWFPDDEDDRLAYASGASWYDSRQGKEHRAAEWRLYYGRVNPVMAKASPGDLCIVALKPDQTLAVIISPAGSTTAAQLARLFDIQTPDPLGDAATLAALTTTLDAFSRWLLEELNISVSAETTGQLDAMLKKFGGGLPDTASMSAFARLTAKGIDALADPDQALVGWFDWEDKLFRELESVVVGEEVKPHLFEASGRVNVEALTDFFLGVHNRRKSRAGHAFAHHIRAVFAANATLFQSEVNTENSKKLDFMLPNGFLYRRQGIPQGLLIALGAKTTCKDRWRQVLSEAHQIPDKHLITLESNISGKQLDEMAAERLRLVIPKPRHWAFQSQHPGNDPLTVADFLALAKGREGDLRQNHGPDLDWSIQQLAAKMQPKPKRKPSRATP</sequence>
<dbReference type="InterPro" id="IPR015109">
    <property type="entry name" value="Restrct_endonuc_II_EcoRII_C"/>
</dbReference>
<feature type="domain" description="Restriction endonuclease type II EcoRII C-terminal" evidence="1">
    <location>
        <begin position="232"/>
        <end position="401"/>
    </location>
</feature>
<keyword evidence="2" id="KW-0614">Plasmid</keyword>
<geneLocation type="plasmid" evidence="2">
    <name>pRGRH1820</name>
</geneLocation>